<evidence type="ECO:0000256" key="17">
    <source>
        <dbReference type="SAM" id="Coils"/>
    </source>
</evidence>
<dbReference type="GO" id="GO:0061723">
    <property type="term" value="P:glycophagy"/>
    <property type="evidence" value="ECO:0007669"/>
    <property type="project" value="TreeGrafter"/>
</dbReference>
<keyword evidence="11" id="KW-0458">Lysosome</keyword>
<dbReference type="OrthoDB" id="6435430at2759"/>
<keyword evidence="10" id="KW-0804">Transcription</keyword>
<evidence type="ECO:0000256" key="11">
    <source>
        <dbReference type="ARBA" id="ARBA00023228"/>
    </source>
</evidence>
<keyword evidence="6" id="KW-0597">Phosphoprotein</keyword>
<feature type="region of interest" description="Disordered" evidence="18">
    <location>
        <begin position="1170"/>
        <end position="1190"/>
    </location>
</feature>
<dbReference type="PANTHER" id="PTHR13222:SF1">
    <property type="entry name" value="RB1-INDUCIBLE COILED-COIL PROTEIN 1"/>
    <property type="match status" value="1"/>
</dbReference>
<dbReference type="GO" id="GO:0031090">
    <property type="term" value="C:organelle membrane"/>
    <property type="evidence" value="ECO:0007669"/>
    <property type="project" value="UniProtKB-ARBA"/>
</dbReference>
<evidence type="ECO:0000259" key="19">
    <source>
        <dbReference type="Pfam" id="PF10377"/>
    </source>
</evidence>
<accession>A0A6P6XY51</accession>
<evidence type="ECO:0000256" key="16">
    <source>
        <dbReference type="ARBA" id="ARBA00080154"/>
    </source>
</evidence>
<keyword evidence="8" id="KW-0805">Transcription regulation</keyword>
<evidence type="ECO:0000256" key="4">
    <source>
        <dbReference type="ARBA" id="ARBA00004514"/>
    </source>
</evidence>
<evidence type="ECO:0000256" key="15">
    <source>
        <dbReference type="ARBA" id="ARBA00069790"/>
    </source>
</evidence>
<evidence type="ECO:0000256" key="8">
    <source>
        <dbReference type="ARBA" id="ARBA00023015"/>
    </source>
</evidence>
<keyword evidence="7" id="KW-0072">Autophagy</keyword>
<dbReference type="GO" id="GO:0005634">
    <property type="term" value="C:nucleus"/>
    <property type="evidence" value="ECO:0007669"/>
    <property type="project" value="UniProtKB-SubCell"/>
</dbReference>
<dbReference type="CDD" id="cd17060">
    <property type="entry name" value="Ubl_RB1CC1"/>
    <property type="match status" value="1"/>
</dbReference>
<comment type="function">
    <text evidence="14">Involved in autophagy. Regulates early events but also late events of autophagosome formation through direct interaction with Atg16L1. Required for the formation of the autophagosome-like double-membrane structure that surrounds the Salmonella-containing vacuole (SCV) during S.typhimurium infection and subsequent xenophagy. Involved in repair of DNA damage caused by ionizing radiation, which subsequently improves cell survival by decreasing apoptosis. Inhibits PTK2/FAK1 and PTK2B/PYK2 kinase activity, affecting their downstream signaling pathways. Plays a role as a modulator of TGF-beta-signaling by restricting substrate specificity of RNF111. Functions as a DNA-binding transcription factor. Is a potent regulator of the RB1 pathway through induction of RB1 expression. Plays a crucial role in muscular differentiation. Plays an indispensable role in fetal hematopoiesis and in the regulation of neuronal homeostasis.</text>
</comment>
<dbReference type="PANTHER" id="PTHR13222">
    <property type="entry name" value="RB1-INDUCIBLE COILED-COIL"/>
    <property type="match status" value="1"/>
</dbReference>
<dbReference type="GO" id="GO:0019901">
    <property type="term" value="F:protein kinase binding"/>
    <property type="evidence" value="ECO:0007669"/>
    <property type="project" value="UniProtKB-ARBA"/>
</dbReference>
<dbReference type="FunCoup" id="A0A6P6XY51">
    <property type="interactions" value="626"/>
</dbReference>
<feature type="coiled-coil region" evidence="17">
    <location>
        <begin position="816"/>
        <end position="854"/>
    </location>
</feature>
<feature type="coiled-coil region" evidence="17">
    <location>
        <begin position="553"/>
        <end position="587"/>
    </location>
</feature>
<evidence type="ECO:0000256" key="1">
    <source>
        <dbReference type="ARBA" id="ARBA00004123"/>
    </source>
</evidence>
<feature type="compositionally biased region" description="Low complexity" evidence="18">
    <location>
        <begin position="1170"/>
        <end position="1184"/>
    </location>
</feature>
<dbReference type="GO" id="GO:1990316">
    <property type="term" value="C:Atg1/ULK1 kinase complex"/>
    <property type="evidence" value="ECO:0007669"/>
    <property type="project" value="TreeGrafter"/>
</dbReference>
<dbReference type="InterPro" id="IPR019460">
    <property type="entry name" value="Atg11_C"/>
</dbReference>
<dbReference type="Proteomes" id="UP000515146">
    <property type="component" value="Unplaced"/>
</dbReference>
<evidence type="ECO:0000256" key="3">
    <source>
        <dbReference type="ARBA" id="ARBA00004371"/>
    </source>
</evidence>
<dbReference type="RefSeq" id="XP_027197990.1">
    <property type="nucleotide sequence ID" value="XM_027342189.1"/>
</dbReference>
<dbReference type="OMA" id="QPEFESW"/>
<proteinExistence type="predicted"/>
<keyword evidence="12" id="KW-0539">Nucleus</keyword>
<dbReference type="AlphaFoldDB" id="A0A6P6XY51"/>
<evidence type="ECO:0000256" key="5">
    <source>
        <dbReference type="ARBA" id="ARBA00022490"/>
    </source>
</evidence>
<evidence type="ECO:0000256" key="9">
    <source>
        <dbReference type="ARBA" id="ARBA00023054"/>
    </source>
</evidence>
<dbReference type="GO" id="GO:0005764">
    <property type="term" value="C:lysosome"/>
    <property type="evidence" value="ECO:0007669"/>
    <property type="project" value="UniProtKB-SubCell"/>
</dbReference>
<keyword evidence="5" id="KW-0963">Cytoplasm</keyword>
<evidence type="ECO:0000313" key="21">
    <source>
        <dbReference type="RefSeq" id="XP_027197990.1"/>
    </source>
</evidence>
<evidence type="ECO:0000256" key="2">
    <source>
        <dbReference type="ARBA" id="ARBA00004329"/>
    </source>
</evidence>
<reference evidence="21" key="1">
    <citation type="submission" date="2025-08" db="UniProtKB">
        <authorList>
            <consortium name="RefSeq"/>
        </authorList>
    </citation>
    <scope>IDENTIFICATION</scope>
    <source>
        <strain evidence="21">Airmid</strain>
    </source>
</reference>
<dbReference type="InterPro" id="IPR040040">
    <property type="entry name" value="ATG11"/>
</dbReference>
<evidence type="ECO:0000313" key="20">
    <source>
        <dbReference type="Proteomes" id="UP000515146"/>
    </source>
</evidence>
<name>A0A6P6XY51_DERPT</name>
<dbReference type="Gene3D" id="3.10.20.90">
    <property type="entry name" value="Phosphatidylinositol 3-kinase Catalytic Subunit, Chain A, domain 1"/>
    <property type="match status" value="1"/>
</dbReference>
<dbReference type="GO" id="GO:0034727">
    <property type="term" value="P:piecemeal microautophagy of the nucleus"/>
    <property type="evidence" value="ECO:0007669"/>
    <property type="project" value="TreeGrafter"/>
</dbReference>
<evidence type="ECO:0000256" key="7">
    <source>
        <dbReference type="ARBA" id="ARBA00023006"/>
    </source>
</evidence>
<keyword evidence="20" id="KW-1185">Reference proteome</keyword>
<evidence type="ECO:0000256" key="12">
    <source>
        <dbReference type="ARBA" id="ARBA00023242"/>
    </source>
</evidence>
<organism evidence="20 21">
    <name type="scientific">Dermatophagoides pteronyssinus</name>
    <name type="common">European house dust mite</name>
    <dbReference type="NCBI Taxonomy" id="6956"/>
    <lineage>
        <taxon>Eukaryota</taxon>
        <taxon>Metazoa</taxon>
        <taxon>Ecdysozoa</taxon>
        <taxon>Arthropoda</taxon>
        <taxon>Chelicerata</taxon>
        <taxon>Arachnida</taxon>
        <taxon>Acari</taxon>
        <taxon>Acariformes</taxon>
        <taxon>Sarcoptiformes</taxon>
        <taxon>Astigmata</taxon>
        <taxon>Psoroptidia</taxon>
        <taxon>Analgoidea</taxon>
        <taxon>Pyroglyphidae</taxon>
        <taxon>Dermatophagoidinae</taxon>
        <taxon>Dermatophagoides</taxon>
    </lineage>
</organism>
<dbReference type="GO" id="GO:0000045">
    <property type="term" value="P:autophagosome assembly"/>
    <property type="evidence" value="ECO:0007669"/>
    <property type="project" value="InterPro"/>
</dbReference>
<dbReference type="GO" id="GO:0034045">
    <property type="term" value="C:phagophore assembly site membrane"/>
    <property type="evidence" value="ECO:0007669"/>
    <property type="project" value="TreeGrafter"/>
</dbReference>
<feature type="domain" description="Autophagy-related protein 11 C-terminal" evidence="19">
    <location>
        <begin position="985"/>
        <end position="1078"/>
    </location>
</feature>
<dbReference type="CTD" id="40700"/>
<keyword evidence="9 17" id="KW-0175">Coiled coil</keyword>
<dbReference type="FunFam" id="3.10.20.90:FF:000049">
    <property type="entry name" value="RB1-inducible coiled-coil protein 1 isoform X1"/>
    <property type="match status" value="1"/>
</dbReference>
<dbReference type="GO" id="GO:0060090">
    <property type="term" value="F:molecular adaptor activity"/>
    <property type="evidence" value="ECO:0007669"/>
    <property type="project" value="TreeGrafter"/>
</dbReference>
<evidence type="ECO:0000256" key="6">
    <source>
        <dbReference type="ARBA" id="ARBA00022553"/>
    </source>
</evidence>
<evidence type="ECO:0000256" key="10">
    <source>
        <dbReference type="ARBA" id="ARBA00023163"/>
    </source>
</evidence>
<dbReference type="GO" id="GO:0000422">
    <property type="term" value="P:autophagy of mitochondrion"/>
    <property type="evidence" value="ECO:0007669"/>
    <property type="project" value="TreeGrafter"/>
</dbReference>
<evidence type="ECO:0000256" key="14">
    <source>
        <dbReference type="ARBA" id="ARBA00053494"/>
    </source>
</evidence>
<dbReference type="GO" id="GO:0008285">
    <property type="term" value="P:negative regulation of cell population proliferation"/>
    <property type="evidence" value="ECO:0007669"/>
    <property type="project" value="UniProtKB-ARBA"/>
</dbReference>
<dbReference type="GO" id="GO:0034517">
    <property type="term" value="P:ribophagy"/>
    <property type="evidence" value="ECO:0007669"/>
    <property type="project" value="TreeGrafter"/>
</dbReference>
<comment type="subcellular location">
    <subcellularLocation>
        <location evidence="4">Cytoplasm</location>
        <location evidence="4">Cytosol</location>
    </subcellularLocation>
    <subcellularLocation>
        <location evidence="3">Lysosome</location>
    </subcellularLocation>
    <subcellularLocation>
        <location evidence="1">Nucleus</location>
    </subcellularLocation>
    <subcellularLocation>
        <location evidence="2">Preautophagosomal structure</location>
    </subcellularLocation>
</comment>
<dbReference type="Pfam" id="PF10377">
    <property type="entry name" value="ATG11"/>
    <property type="match status" value="1"/>
</dbReference>
<protein>
    <recommendedName>
        <fullName evidence="15">RB1-inducible coiled-coil protein 1</fullName>
    </recommendedName>
    <alternativeName>
        <fullName evidence="16">FAK family kinase-interacting protein of 200 kDa</fullName>
    </alternativeName>
</protein>
<dbReference type="GO" id="GO:0061709">
    <property type="term" value="P:reticulophagy"/>
    <property type="evidence" value="ECO:0007669"/>
    <property type="project" value="TreeGrafter"/>
</dbReference>
<evidence type="ECO:0000256" key="13">
    <source>
        <dbReference type="ARBA" id="ARBA00023306"/>
    </source>
</evidence>
<sequence length="1190" mass="139363">MLYIFWVNNGQMMTFDMNLAIETVDNLKRAIYEQYKIPIINQVLLISGGESLNSDDRVCQYSSAGTDTSPIFLFCKNYELLMDQFDQQQQHNDNNDDMKDRVQSCLQMEPNFNTVVSRNEMAIQLYENDSQIYHRCKQLVHDQHLQQQSWASVVANLEDLVQSFENKSRKVELLYQDILRNKSAYLKLLENFKTDKELLGKIPILNSLISMKTMDDSSHSTNYQLSLLDWIQQKDNHNILDELFCMEELNDYNDEKLENLRTDISNVLGECNNMDMKEIKGLTQRLSALEQFIRTAKKNFEKQGILTEGFKQNQSRISDLQDPTILPDLCQNHSEQLQTMLNNHLELIDLEHKFRDAKFELSRNLNQRLRWIIHVQEQLKHVDEMVVVIGIKLQKLRTNLEIIQRLHQSPKIYLDSIQEVLRRKMFTKIFYDWAEKISRQAKNLIEQEQLLRQKFTEKIDNHFLRCFFPGMNDLPEQFFNEPIRIDQLLPNITVDDLEYLRKKLPEMFTDELMVVMPFNVPFDLNNDEMINVVDEKSSQSESTIDHQDIGIMTELSLNNIDRLEMNAMNLEKDLRKKMEMIENIRMNCETIETKNENQKILLKRFRLLCDDLMEFYRLNSTTTTDLKQQLSSYGRNFFKEINHLNEYLNEIINEMNQLQTRSSQQQQTITELTDKNANLENQIKLKNSQIKSLEQKLSEERIKLFNHFQLSYKDLNLNYQNYHKEIENLFTGLNEDLCSIQETISTLEQKHQTNIESIRQNISVEKDRLREQLLFDHKNELESLRQRFKLAISTTSIERTASETSLEKVQLDIVDQSAQEKEIQKLKSMLIEQRNEYEQTIQTLRNDHEKSVQTLRLEMDKQQTLRENIVRKKSINNEFEMNLDFLMQKMSLYESFLSRLNSRIGQNSSTTISTSVDTNVEMKNEKSDDEINFVKELAKDFNEFNRNVELLNSRSFISIPTTPDSPKLTTKLAQHLNVVNIDPNIDDKVTANSCEIGDTVLVYYEKKYENFIVYTSLSNLHYIHSDSFKEFDLTKDPITNEYDWIIAKVTEKEYCQIKKEENRYKLPVNTKFFRVKIQPISKFPSNQEKFKQLAQMNRLSSSSLISHPNNINMPTSTSSLLSSSSTSTITNRNILSNFISLFASSSSSSSNTVVGIGGSNSMIDISSQSSLTTIPSSSSSSTISNLDHTK</sequence>
<keyword evidence="13" id="KW-0131">Cell cycle</keyword>
<evidence type="ECO:0000256" key="18">
    <source>
        <dbReference type="SAM" id="MobiDB-lite"/>
    </source>
</evidence>
<feature type="coiled-coil region" evidence="17">
    <location>
        <begin position="641"/>
        <end position="703"/>
    </location>
</feature>
<dbReference type="InParanoid" id="A0A6P6XY51"/>
<dbReference type="KEGG" id="dpte:113792273"/>
<gene>
    <name evidence="21" type="primary">LOC113792273</name>
</gene>
<dbReference type="GO" id="GO:0005829">
    <property type="term" value="C:cytosol"/>
    <property type="evidence" value="ECO:0007669"/>
    <property type="project" value="UniProtKB-SubCell"/>
</dbReference>